<dbReference type="EMBL" id="LWRY01000243">
    <property type="protein sequence ID" value="OCX68925.1"/>
    <property type="molecule type" value="Genomic_DNA"/>
</dbReference>
<keyword evidence="3" id="KW-1185">Reference proteome</keyword>
<protein>
    <recommendedName>
        <fullName evidence="4">DUF2147 domain-containing protein</fullName>
    </recommendedName>
</protein>
<dbReference type="AlphaFoldDB" id="A0A1C2J1S2"/>
<feature type="chain" id="PRO_5009838049" description="DUF2147 domain-containing protein" evidence="1">
    <location>
        <begin position="21"/>
        <end position="113"/>
    </location>
</feature>
<name>A0A1C2J1S2_ACITH</name>
<evidence type="ECO:0000313" key="3">
    <source>
        <dbReference type="Proteomes" id="UP000095008"/>
    </source>
</evidence>
<comment type="caution">
    <text evidence="2">The sequence shown here is derived from an EMBL/GenBank/DDBJ whole genome shotgun (WGS) entry which is preliminary data.</text>
</comment>
<dbReference type="Proteomes" id="UP000095008">
    <property type="component" value="Unassembled WGS sequence"/>
</dbReference>
<proteinExistence type="predicted"/>
<evidence type="ECO:0000256" key="1">
    <source>
        <dbReference type="SAM" id="SignalP"/>
    </source>
</evidence>
<keyword evidence="1" id="KW-0732">Signal</keyword>
<gene>
    <name evidence="2" type="ORF">A6M23_16545</name>
</gene>
<sequence length="113" mass="11898">MIKRSLLLGVALVFSATAFAATPFAGKWEAKFIGGDQGHCAIHIKASGQLNGTCHGRNEGKTPFHVAGYLRGTIIHFGIAGTGAEFEGSLKGDHGKGVWRNTGDGGTWVMKKD</sequence>
<feature type="signal peptide" evidence="1">
    <location>
        <begin position="1"/>
        <end position="20"/>
    </location>
</feature>
<evidence type="ECO:0008006" key="4">
    <source>
        <dbReference type="Google" id="ProtNLM"/>
    </source>
</evidence>
<accession>A0A1C2J1S2</accession>
<organism evidence="2 3">
    <name type="scientific">Acidithiobacillus thiooxidans</name>
    <name type="common">Thiobacillus thiooxidans</name>
    <dbReference type="NCBI Taxonomy" id="930"/>
    <lineage>
        <taxon>Bacteria</taxon>
        <taxon>Pseudomonadati</taxon>
        <taxon>Pseudomonadota</taxon>
        <taxon>Acidithiobacillia</taxon>
        <taxon>Acidithiobacillales</taxon>
        <taxon>Acidithiobacillaceae</taxon>
        <taxon>Acidithiobacillus</taxon>
    </lineage>
</organism>
<evidence type="ECO:0000313" key="2">
    <source>
        <dbReference type="EMBL" id="OCX68925.1"/>
    </source>
</evidence>
<reference evidence="2" key="1">
    <citation type="journal article" date="2016" name="Int. J. Mol. Sci.">
        <title>Comparative genomics of the extreme acidophile Acidithiobacillus thiooxidans reveals intraspecific divergence and niche adaptation.</title>
        <authorList>
            <person name="Zhang X."/>
            <person name="Feng X."/>
            <person name="Tao J."/>
            <person name="Ma L."/>
            <person name="Xiao Y."/>
            <person name="Liang Y."/>
            <person name="Liu X."/>
            <person name="Yin H."/>
        </authorList>
    </citation>
    <scope>NUCLEOTIDE SEQUENCE [LARGE SCALE GENOMIC DNA]</scope>
    <source>
        <strain evidence="2">DXS-W</strain>
    </source>
</reference>